<accession>A0ABT7JAS3</accession>
<proteinExistence type="predicted"/>
<evidence type="ECO:0000313" key="1">
    <source>
        <dbReference type="EMBL" id="MDL2081975.1"/>
    </source>
</evidence>
<protein>
    <submittedName>
        <fullName evidence="1">Uncharacterized protein</fullName>
    </submittedName>
</protein>
<reference evidence="1 2" key="1">
    <citation type="submission" date="2023-05" db="EMBL/GenBank/DDBJ databases">
        <title>Streptomyces fuscus sp. nov., a brown-black pigment producing actinomyces isolated from dry sand of Sea duck farm.</title>
        <authorList>
            <person name="Xie J."/>
            <person name="Shen N."/>
        </authorList>
    </citation>
    <scope>NUCLEOTIDE SEQUENCE [LARGE SCALE GENOMIC DNA]</scope>
    <source>
        <strain evidence="1 2">GXMU-J15</strain>
    </source>
</reference>
<dbReference type="Proteomes" id="UP001241926">
    <property type="component" value="Unassembled WGS sequence"/>
</dbReference>
<sequence>MHKIFVKPVSSILLGHLYEHLVCTCIGDVFRQRKMYEYVDYHVRGRTFQSGLVYVDVALYNNDAEHLVAEALTRVAINEESIQRAYNELKAELEMPFGGEGYDAVRDALLKLNEQPWQSVEQLGVIDTKRTRKKAGELYVAEGKPVHSHKLKLSVQLDQQIAVKDRHLLPLFHELAWLLLDNVSRAVSWKYGYFYASDKTAYTSKLAAHTAVFSVGEAPVDLEDVITLCREVVGGMHEDGAFERFVKQLKHVSYSDERNSLRFDAEKNYELTSVFVGEKGWRQLATQRNLEGLLSSIQVQVQFGCQKIVR</sequence>
<comment type="caution">
    <text evidence="1">The sequence shown here is derived from an EMBL/GenBank/DDBJ whole genome shotgun (WGS) entry which is preliminary data.</text>
</comment>
<evidence type="ECO:0000313" key="2">
    <source>
        <dbReference type="Proteomes" id="UP001241926"/>
    </source>
</evidence>
<dbReference type="EMBL" id="JASJUS010000063">
    <property type="protein sequence ID" value="MDL2081975.1"/>
    <property type="molecule type" value="Genomic_DNA"/>
</dbReference>
<name>A0ABT7JAS3_9ACTN</name>
<organism evidence="1 2">
    <name type="scientific">Streptomyces fuscus</name>
    <dbReference type="NCBI Taxonomy" id="3048495"/>
    <lineage>
        <taxon>Bacteria</taxon>
        <taxon>Bacillati</taxon>
        <taxon>Actinomycetota</taxon>
        <taxon>Actinomycetes</taxon>
        <taxon>Kitasatosporales</taxon>
        <taxon>Streptomycetaceae</taxon>
        <taxon>Streptomyces</taxon>
    </lineage>
</organism>
<gene>
    <name evidence="1" type="ORF">QNN03_36675</name>
</gene>
<keyword evidence="2" id="KW-1185">Reference proteome</keyword>